<evidence type="ECO:0000313" key="1">
    <source>
        <dbReference type="EMBL" id="MBD8079544.1"/>
    </source>
</evidence>
<dbReference type="Proteomes" id="UP000610846">
    <property type="component" value="Unassembled WGS sequence"/>
</dbReference>
<name>A0A927J0B1_9MICO</name>
<dbReference type="InterPro" id="IPR046288">
    <property type="entry name" value="DUF6325"/>
</dbReference>
<evidence type="ECO:0000313" key="2">
    <source>
        <dbReference type="Proteomes" id="UP000610846"/>
    </source>
</evidence>
<sequence length="161" mass="16722">MTQELGQELHGDAGDVGDFEEGGPVDFLVVELPTDRATGDVAFPHLLDLVERGIIRVLDLVVIRREEDGSVTGLGMEELDDGSTELAVFAGARSGLLGDDDLAEAAGAVEPGMTAVVLVYENAWAAPFATALRRNGAQLVASGRIPVQAILASLDAAEPGV</sequence>
<accession>A0A927J0B1</accession>
<comment type="caution">
    <text evidence="1">The sequence shown here is derived from an EMBL/GenBank/DDBJ whole genome shotgun (WGS) entry which is preliminary data.</text>
</comment>
<protein>
    <submittedName>
        <fullName evidence="1">DUF1269 domain-containing protein</fullName>
    </submittedName>
</protein>
<dbReference type="EMBL" id="JACYHB010000008">
    <property type="protein sequence ID" value="MBD8079544.1"/>
    <property type="molecule type" value="Genomic_DNA"/>
</dbReference>
<gene>
    <name evidence="1" type="ORF">IF651_10805</name>
</gene>
<proteinExistence type="predicted"/>
<reference evidence="1" key="2">
    <citation type="submission" date="2020-09" db="EMBL/GenBank/DDBJ databases">
        <authorList>
            <person name="Yu Y."/>
        </authorList>
    </citation>
    <scope>NUCLEOTIDE SEQUENCE</scope>
    <source>
        <strain evidence="1">KCTC 49039</strain>
    </source>
</reference>
<keyword evidence="2" id="KW-1185">Reference proteome</keyword>
<organism evidence="1 2">
    <name type="scientific">Cellulosimicrobium arenosum</name>
    <dbReference type="NCBI Taxonomy" id="2708133"/>
    <lineage>
        <taxon>Bacteria</taxon>
        <taxon>Bacillati</taxon>
        <taxon>Actinomycetota</taxon>
        <taxon>Actinomycetes</taxon>
        <taxon>Micrococcales</taxon>
        <taxon>Promicromonosporaceae</taxon>
        <taxon>Cellulosimicrobium</taxon>
    </lineage>
</organism>
<dbReference type="RefSeq" id="WP_191829133.1">
    <property type="nucleotide sequence ID" value="NZ_JACYHB010000008.1"/>
</dbReference>
<reference evidence="1" key="1">
    <citation type="journal article" date="2018" name="Curr. Microbiol.">
        <title>Cellulosimicrobium arenosum sp. nov., Isolated from Marine Sediment Sand.</title>
        <authorList>
            <person name="Oh M."/>
            <person name="Kim J.H."/>
            <person name="Yoon J.H."/>
            <person name="Schumann P."/>
            <person name="Kim W."/>
        </authorList>
    </citation>
    <scope>NUCLEOTIDE SEQUENCE</scope>
    <source>
        <strain evidence="1">KCTC 49039</strain>
    </source>
</reference>
<dbReference type="Pfam" id="PF19850">
    <property type="entry name" value="DUF6325"/>
    <property type="match status" value="1"/>
</dbReference>
<dbReference type="AlphaFoldDB" id="A0A927J0B1"/>